<dbReference type="RefSeq" id="WP_417924434.1">
    <property type="nucleotide sequence ID" value="NZ_JBHSFS010000031.1"/>
</dbReference>
<organism evidence="1 2">
    <name type="scientific">Streptomyces ehimensis</name>
    <dbReference type="NCBI Taxonomy" id="68195"/>
    <lineage>
        <taxon>Bacteria</taxon>
        <taxon>Bacillati</taxon>
        <taxon>Actinomycetota</taxon>
        <taxon>Actinomycetes</taxon>
        <taxon>Kitasatosporales</taxon>
        <taxon>Streptomycetaceae</taxon>
        <taxon>Streptomyces</taxon>
    </lineage>
</organism>
<accession>A0ABV9BVI7</accession>
<evidence type="ECO:0000313" key="1">
    <source>
        <dbReference type="EMBL" id="MFC4518069.1"/>
    </source>
</evidence>
<comment type="caution">
    <text evidence="1">The sequence shown here is derived from an EMBL/GenBank/DDBJ whole genome shotgun (WGS) entry which is preliminary data.</text>
</comment>
<protein>
    <recommendedName>
        <fullName evidence="3">Aminoglycoside phosphotransferase domain-containing protein</fullName>
    </recommendedName>
</protein>
<name>A0ABV9BVI7_9ACTN</name>
<proteinExistence type="predicted"/>
<keyword evidence="2" id="KW-1185">Reference proteome</keyword>
<sequence>MAFSSSPVVDLRRVPVDGVLNRVENALQTGLVRDTVVRKRRSVGARTERGTWVRIERRPLDRIDGQGWNGAESAGVLRGVAMPRWLAGIEWREDGGVAAWRADETELVTASPVRSGGQLAADPKLPGSWWTTLNTSLNALASQHTTRIATPDTVTITQASVTETIRGAFPNRPVDTAISRWTPAHADLNWANVTGPECWLLDWEDWGMAPRSLDSATLWSSSLAIPSLADQVRRERRHDLASRDGRLMGLFCCAKLLAYPDDADPRLRRARREADRLLAELGAPTLLS</sequence>
<gene>
    <name evidence="1" type="ORF">ACFPEN_34995</name>
</gene>
<evidence type="ECO:0000313" key="2">
    <source>
        <dbReference type="Proteomes" id="UP001595990"/>
    </source>
</evidence>
<dbReference type="Proteomes" id="UP001595990">
    <property type="component" value="Unassembled WGS sequence"/>
</dbReference>
<dbReference type="EMBL" id="JBHSFS010000031">
    <property type="protein sequence ID" value="MFC4518069.1"/>
    <property type="molecule type" value="Genomic_DNA"/>
</dbReference>
<reference evidence="2" key="1">
    <citation type="journal article" date="2019" name="Int. J. Syst. Evol. Microbiol.">
        <title>The Global Catalogue of Microorganisms (GCM) 10K type strain sequencing project: providing services to taxonomists for standard genome sequencing and annotation.</title>
        <authorList>
            <consortium name="The Broad Institute Genomics Platform"/>
            <consortium name="The Broad Institute Genome Sequencing Center for Infectious Disease"/>
            <person name="Wu L."/>
            <person name="Ma J."/>
        </authorList>
    </citation>
    <scope>NUCLEOTIDE SEQUENCE [LARGE SCALE GENOMIC DNA]</scope>
    <source>
        <strain evidence="2">CECT 8064</strain>
    </source>
</reference>
<evidence type="ECO:0008006" key="3">
    <source>
        <dbReference type="Google" id="ProtNLM"/>
    </source>
</evidence>